<dbReference type="Pfam" id="PF12697">
    <property type="entry name" value="Abhydrolase_6"/>
    <property type="match status" value="1"/>
</dbReference>
<dbReference type="InterPro" id="IPR050471">
    <property type="entry name" value="AB_hydrolase"/>
</dbReference>
<dbReference type="Gene3D" id="3.40.50.1820">
    <property type="entry name" value="alpha/beta hydrolase"/>
    <property type="match status" value="1"/>
</dbReference>
<dbReference type="AlphaFoldDB" id="A0AAU3IAC8"/>
<sequence length="290" mass="30981">MPETVRPDGARIHYEVHGDGFPVLLLADGPAGGDSTTWEENFYDPVAELAGHFRVITVDLRHTGRSAAAPFEPFSYERHAADLAAVLDDAGAAEAHVVAAGTGTAVAWRLAHDAPGRVRSVVAERPVGLDGTNTLGDFLGTYDEPMRHARAEGIAGVIAAAESDSSFTRNPAAGPYAARLAADPEFRTEITTLRRERYVVALVRFRDGVWPVGSPCFSVPPEWPARFGGPLLILSGSDPLHPEGLAKRLADEVPGARLLDAGHAAADRRADTVRTIVSFLNEHTPATEDR</sequence>
<gene>
    <name evidence="2" type="ORF">OG699_00360</name>
    <name evidence="3" type="ORF">OG699_44905</name>
</gene>
<name>A0AAU3IAC8_9ACTN</name>
<dbReference type="SUPFAM" id="SSF53474">
    <property type="entry name" value="alpha/beta-Hydrolases"/>
    <property type="match status" value="1"/>
</dbReference>
<protein>
    <submittedName>
        <fullName evidence="3">Alpha/beta hydrolase</fullName>
    </submittedName>
</protein>
<dbReference type="PANTHER" id="PTHR43433:SF5">
    <property type="entry name" value="AB HYDROLASE-1 DOMAIN-CONTAINING PROTEIN"/>
    <property type="match status" value="1"/>
</dbReference>
<proteinExistence type="predicted"/>
<evidence type="ECO:0000313" key="2">
    <source>
        <dbReference type="EMBL" id="WTZ06617.1"/>
    </source>
</evidence>
<dbReference type="InterPro" id="IPR000073">
    <property type="entry name" value="AB_hydrolase_1"/>
</dbReference>
<organism evidence="3">
    <name type="scientific">Streptomyces sp. NBC_01393</name>
    <dbReference type="NCBI Taxonomy" id="2903851"/>
    <lineage>
        <taxon>Bacteria</taxon>
        <taxon>Bacillati</taxon>
        <taxon>Actinomycetota</taxon>
        <taxon>Actinomycetes</taxon>
        <taxon>Kitasatosporales</taxon>
        <taxon>Streptomycetaceae</taxon>
        <taxon>Streptomyces</taxon>
    </lineage>
</organism>
<dbReference type="EMBL" id="CP109546">
    <property type="protein sequence ID" value="WTZ06617.1"/>
    <property type="molecule type" value="Genomic_DNA"/>
</dbReference>
<accession>A0AAU3IAC8</accession>
<dbReference type="EMBL" id="CP109546">
    <property type="protein sequence ID" value="WTZ14470.1"/>
    <property type="molecule type" value="Genomic_DNA"/>
</dbReference>
<keyword evidence="3" id="KW-0378">Hydrolase</keyword>
<evidence type="ECO:0000313" key="3">
    <source>
        <dbReference type="EMBL" id="WTZ14470.1"/>
    </source>
</evidence>
<dbReference type="GO" id="GO:0016787">
    <property type="term" value="F:hydrolase activity"/>
    <property type="evidence" value="ECO:0007669"/>
    <property type="project" value="UniProtKB-KW"/>
</dbReference>
<dbReference type="PANTHER" id="PTHR43433">
    <property type="entry name" value="HYDROLASE, ALPHA/BETA FOLD FAMILY PROTEIN"/>
    <property type="match status" value="1"/>
</dbReference>
<reference evidence="3" key="1">
    <citation type="submission" date="2022-10" db="EMBL/GenBank/DDBJ databases">
        <title>The complete genomes of actinobacterial strains from the NBC collection.</title>
        <authorList>
            <person name="Joergensen T.S."/>
            <person name="Alvarez Arevalo M."/>
            <person name="Sterndorff E.B."/>
            <person name="Faurdal D."/>
            <person name="Vuksanovic O."/>
            <person name="Mourched A.-S."/>
            <person name="Charusanti P."/>
            <person name="Shaw S."/>
            <person name="Blin K."/>
            <person name="Weber T."/>
        </authorList>
    </citation>
    <scope>NUCLEOTIDE SEQUENCE</scope>
    <source>
        <strain evidence="3">NBC_01393</strain>
    </source>
</reference>
<feature type="domain" description="AB hydrolase-1" evidence="1">
    <location>
        <begin position="17"/>
        <end position="273"/>
    </location>
</feature>
<evidence type="ECO:0000259" key="1">
    <source>
        <dbReference type="Pfam" id="PF12697"/>
    </source>
</evidence>
<dbReference type="InterPro" id="IPR029058">
    <property type="entry name" value="AB_hydrolase_fold"/>
</dbReference>